<dbReference type="PROSITE" id="PS50011">
    <property type="entry name" value="PROTEIN_KINASE_DOM"/>
    <property type="match status" value="1"/>
</dbReference>
<dbReference type="Pfam" id="PF07714">
    <property type="entry name" value="PK_Tyr_Ser-Thr"/>
    <property type="match status" value="1"/>
</dbReference>
<keyword evidence="7 13" id="KW-1133">Transmembrane helix</keyword>
<dbReference type="PRINTS" id="PR00109">
    <property type="entry name" value="TYRKINASE"/>
</dbReference>
<evidence type="ECO:0000256" key="13">
    <source>
        <dbReference type="SAM" id="Phobius"/>
    </source>
</evidence>
<keyword evidence="3 13" id="KW-0812">Transmembrane</keyword>
<evidence type="ECO:0000313" key="17">
    <source>
        <dbReference type="Proteomes" id="UP001458880"/>
    </source>
</evidence>
<dbReference type="InterPro" id="IPR001245">
    <property type="entry name" value="Ser-Thr/Tyr_kinase_cat_dom"/>
</dbReference>
<dbReference type="EMBL" id="JASPKY010000005">
    <property type="protein sequence ID" value="KAK9754780.1"/>
    <property type="molecule type" value="Genomic_DNA"/>
</dbReference>
<evidence type="ECO:0000256" key="11">
    <source>
        <dbReference type="ARBA" id="ARBA00023180"/>
    </source>
</evidence>
<dbReference type="PANTHER" id="PTHR24416">
    <property type="entry name" value="TYROSINE-PROTEIN KINASE RECEPTOR"/>
    <property type="match status" value="1"/>
</dbReference>
<comment type="caution">
    <text evidence="16">The sequence shown here is derived from an EMBL/GenBank/DDBJ whole genome shotgun (WGS) entry which is preliminary data.</text>
</comment>
<evidence type="ECO:0000313" key="16">
    <source>
        <dbReference type="EMBL" id="KAK9754780.1"/>
    </source>
</evidence>
<evidence type="ECO:0000256" key="9">
    <source>
        <dbReference type="ARBA" id="ARBA00023157"/>
    </source>
</evidence>
<keyword evidence="8 13" id="KW-0472">Membrane</keyword>
<dbReference type="GO" id="GO:0010976">
    <property type="term" value="P:positive regulation of neuron projection development"/>
    <property type="evidence" value="ECO:0007669"/>
    <property type="project" value="TreeGrafter"/>
</dbReference>
<dbReference type="Pfam" id="PF21114">
    <property type="entry name" value="DDR1-2_DS-like"/>
    <property type="match status" value="1"/>
</dbReference>
<evidence type="ECO:0000256" key="3">
    <source>
        <dbReference type="ARBA" id="ARBA00022692"/>
    </source>
</evidence>
<dbReference type="InterPro" id="IPR011009">
    <property type="entry name" value="Kinase-like_dom_sf"/>
</dbReference>
<evidence type="ECO:0000256" key="1">
    <source>
        <dbReference type="ARBA" id="ARBA00004251"/>
    </source>
</evidence>
<dbReference type="GO" id="GO:0043235">
    <property type="term" value="C:receptor complex"/>
    <property type="evidence" value="ECO:0007669"/>
    <property type="project" value="TreeGrafter"/>
</dbReference>
<keyword evidence="2" id="KW-1003">Cell membrane</keyword>
<keyword evidence="16" id="KW-0808">Transferase</keyword>
<evidence type="ECO:0000256" key="4">
    <source>
        <dbReference type="ARBA" id="ARBA00022729"/>
    </source>
</evidence>
<dbReference type="InterPro" id="IPR050122">
    <property type="entry name" value="RTK"/>
</dbReference>
<protein>
    <submittedName>
        <fullName evidence="16">Protein tyrosine and serine/threonine kinase</fullName>
    </submittedName>
</protein>
<feature type="transmembrane region" description="Helical" evidence="13">
    <location>
        <begin position="376"/>
        <end position="398"/>
    </location>
</feature>
<dbReference type="SUPFAM" id="SSF49785">
    <property type="entry name" value="Galactose-binding domain-like"/>
    <property type="match status" value="1"/>
</dbReference>
<keyword evidence="5" id="KW-0547">Nucleotide-binding</keyword>
<dbReference type="GO" id="GO:0005524">
    <property type="term" value="F:ATP binding"/>
    <property type="evidence" value="ECO:0007669"/>
    <property type="project" value="UniProtKB-KW"/>
</dbReference>
<dbReference type="Gene3D" id="2.60.120.1190">
    <property type="match status" value="1"/>
</dbReference>
<dbReference type="InterPro" id="IPR000719">
    <property type="entry name" value="Prot_kinase_dom"/>
</dbReference>
<feature type="domain" description="Protein kinase" evidence="14">
    <location>
        <begin position="589"/>
        <end position="885"/>
    </location>
</feature>
<dbReference type="InterPro" id="IPR008979">
    <property type="entry name" value="Galactose-bd-like_sf"/>
</dbReference>
<dbReference type="PROSITE" id="PS01285">
    <property type="entry name" value="FA58C_1"/>
    <property type="match status" value="1"/>
</dbReference>
<evidence type="ECO:0000259" key="15">
    <source>
        <dbReference type="PROSITE" id="PS50022"/>
    </source>
</evidence>
<keyword evidence="6" id="KW-0067">ATP-binding</keyword>
<dbReference type="PROSITE" id="PS01286">
    <property type="entry name" value="FA58C_2"/>
    <property type="match status" value="1"/>
</dbReference>
<dbReference type="Gene3D" id="1.10.510.10">
    <property type="entry name" value="Transferase(Phosphotransferase) domain 1"/>
    <property type="match status" value="1"/>
</dbReference>
<comment type="subcellular location">
    <subcellularLocation>
        <location evidence="1">Cell membrane</location>
        <topology evidence="1">Single-pass type I membrane protein</topology>
    </subcellularLocation>
</comment>
<accession>A0AAW1NA61</accession>
<dbReference type="InterPro" id="IPR048525">
    <property type="entry name" value="DDR1-2_DS-like"/>
</dbReference>
<dbReference type="GO" id="GO:0005518">
    <property type="term" value="F:collagen binding"/>
    <property type="evidence" value="ECO:0007669"/>
    <property type="project" value="TreeGrafter"/>
</dbReference>
<reference evidence="16 17" key="1">
    <citation type="journal article" date="2024" name="BMC Genomics">
        <title>De novo assembly and annotation of Popillia japonica's genome with initial clues to its potential as an invasive pest.</title>
        <authorList>
            <person name="Cucini C."/>
            <person name="Boschi S."/>
            <person name="Funari R."/>
            <person name="Cardaioli E."/>
            <person name="Iannotti N."/>
            <person name="Marturano G."/>
            <person name="Paoli F."/>
            <person name="Bruttini M."/>
            <person name="Carapelli A."/>
            <person name="Frati F."/>
            <person name="Nardi F."/>
        </authorList>
    </citation>
    <scope>NUCLEOTIDE SEQUENCE [LARGE SCALE GENOMIC DNA]</scope>
    <source>
        <strain evidence="16">DMR45628</strain>
    </source>
</reference>
<dbReference type="InterPro" id="IPR000421">
    <property type="entry name" value="FA58C"/>
</dbReference>
<name>A0AAW1NA61_POPJA</name>
<sequence length="941" mass="106934">MINYHSRLRVERAGGGWCPKQQVERGIREYLLRVERAGGGWCPKQQVERGIREYLQVDLGSVHVVTGVQTQGRYDRGRGQEYAEEYTIEYWRPGFQEWKEYKRWDGKQILRGNSDTASVESHRLMPPVFASRIRVLPYSVHRRTVCLRLELLGCLQEGGVVWYNSPEASELAQGLWDSSYDGEHIEGELRDGLGRLVDGETGADNFRLDIGYGKGNGWVGWKNESFPNGYVELVFKFDEIRNFTAVHLFTNNFYSRNVQVFSKAKVSFSIGGKFYNGHTLSYTYLPDRTLERSRNVSINLHHRIARFIKLRLFFADRWIMLSEVTFDSVPVSFNITEEGAIDSEETEFVISSEGDSFMESFETIAARKDGESYVEVIIGVLTAIMLLLLIVFVIILLISRRHKLQGSPTLLRNPFGVTINMKDLLMNLSTNNNGANSSHPTPVSQEPPADDPASVSFEQYRSPLVNSYFTPNYATLRVSSAVPEPEDPPEVPPLPTSPSLLQNPITVSSPLHYRSLQTSSINSKSKIVNLGNYFPRVGTDPPNRKRYHTAPREKQRIPPPVICWNISPSMTHSYNCREAELIPIPRYSLRLVERLGSCHAGEISLHETEGLEDIIPEIGRLVAVRTPNTDRTKNETVPSSMESLREVRFLANLSDPNICKVLGVCTAEQPPWTIIEYGDMGDLSQYLQFLAKRNGNVRSSKELPLSIETLVFMSTQIASGMKYLESRNVVHKDLAARNCLVGRGYVVKITDIAMCKPLYRKDYAEIGGRPPAPIRWLPWESILLDRYTCSSSVWAFADRYTCSSSVWAFAVTIWEIFSFACERPFHNLTNEKVIQNAEHMYYGGELQVFLNKPTICSAEIYDLLCQCWRRDDTSRPTFKDIHSFLSDYSCSIYCASAGEGTILPGQRLKTFTRFLVIILAPTDLYFYTAENCPIVYISLIE</sequence>
<evidence type="ECO:0000256" key="5">
    <source>
        <dbReference type="ARBA" id="ARBA00022741"/>
    </source>
</evidence>
<keyword evidence="16" id="KW-0418">Kinase</keyword>
<gene>
    <name evidence="16" type="ORF">QE152_g983</name>
</gene>
<feature type="compositionally biased region" description="Polar residues" evidence="12">
    <location>
        <begin position="430"/>
        <end position="444"/>
    </location>
</feature>
<dbReference type="InterPro" id="IPR008266">
    <property type="entry name" value="Tyr_kinase_AS"/>
</dbReference>
<feature type="domain" description="F5/8 type C" evidence="15">
    <location>
        <begin position="1"/>
        <end position="154"/>
    </location>
</feature>
<evidence type="ECO:0000256" key="2">
    <source>
        <dbReference type="ARBA" id="ARBA00022475"/>
    </source>
</evidence>
<feature type="region of interest" description="Disordered" evidence="12">
    <location>
        <begin position="430"/>
        <end position="455"/>
    </location>
</feature>
<proteinExistence type="predicted"/>
<dbReference type="PROSITE" id="PS00109">
    <property type="entry name" value="PROTEIN_KINASE_TYR"/>
    <property type="match status" value="1"/>
</dbReference>
<evidence type="ECO:0000256" key="6">
    <source>
        <dbReference type="ARBA" id="ARBA00022840"/>
    </source>
</evidence>
<dbReference type="GO" id="GO:0051897">
    <property type="term" value="P:positive regulation of phosphatidylinositol 3-kinase/protein kinase B signal transduction"/>
    <property type="evidence" value="ECO:0007669"/>
    <property type="project" value="TreeGrafter"/>
</dbReference>
<dbReference type="Gene3D" id="2.60.120.260">
    <property type="entry name" value="Galactose-binding domain-like"/>
    <property type="match status" value="1"/>
</dbReference>
<evidence type="ECO:0000256" key="10">
    <source>
        <dbReference type="ARBA" id="ARBA00023170"/>
    </source>
</evidence>
<dbReference type="Pfam" id="PF00754">
    <property type="entry name" value="F5_F8_type_C"/>
    <property type="match status" value="1"/>
</dbReference>
<dbReference type="Proteomes" id="UP001458880">
    <property type="component" value="Unassembled WGS sequence"/>
</dbReference>
<dbReference type="PROSITE" id="PS50022">
    <property type="entry name" value="FA58C_3"/>
    <property type="match status" value="1"/>
</dbReference>
<feature type="region of interest" description="Disordered" evidence="12">
    <location>
        <begin position="481"/>
        <end position="503"/>
    </location>
</feature>
<evidence type="ECO:0000256" key="7">
    <source>
        <dbReference type="ARBA" id="ARBA00022989"/>
    </source>
</evidence>
<keyword evidence="11" id="KW-0325">Glycoprotein</keyword>
<evidence type="ECO:0000256" key="12">
    <source>
        <dbReference type="SAM" id="MobiDB-lite"/>
    </source>
</evidence>
<dbReference type="Gene3D" id="3.30.200.20">
    <property type="entry name" value="Phosphorylase Kinase, domain 1"/>
    <property type="match status" value="1"/>
</dbReference>
<dbReference type="GO" id="GO:0005886">
    <property type="term" value="C:plasma membrane"/>
    <property type="evidence" value="ECO:0007669"/>
    <property type="project" value="UniProtKB-SubCell"/>
</dbReference>
<evidence type="ECO:0000259" key="14">
    <source>
        <dbReference type="PROSITE" id="PS50011"/>
    </source>
</evidence>
<dbReference type="PANTHER" id="PTHR24416:SF580">
    <property type="entry name" value="DISCOIDIN DOMAIN RECEPTOR, ISOFORM F"/>
    <property type="match status" value="1"/>
</dbReference>
<keyword evidence="9" id="KW-1015">Disulfide bond</keyword>
<keyword evidence="10" id="KW-0675">Receptor</keyword>
<dbReference type="SUPFAM" id="SSF56112">
    <property type="entry name" value="Protein kinase-like (PK-like)"/>
    <property type="match status" value="1"/>
</dbReference>
<keyword evidence="4" id="KW-0732">Signal</keyword>
<keyword evidence="17" id="KW-1185">Reference proteome</keyword>
<evidence type="ECO:0000256" key="8">
    <source>
        <dbReference type="ARBA" id="ARBA00023136"/>
    </source>
</evidence>
<dbReference type="GO" id="GO:0038062">
    <property type="term" value="F:protein tyrosine kinase collagen receptor activity"/>
    <property type="evidence" value="ECO:0007669"/>
    <property type="project" value="TreeGrafter"/>
</dbReference>
<dbReference type="SMART" id="SM00231">
    <property type="entry name" value="FA58C"/>
    <property type="match status" value="1"/>
</dbReference>
<dbReference type="AlphaFoldDB" id="A0AAW1NA61"/>
<organism evidence="16 17">
    <name type="scientific">Popillia japonica</name>
    <name type="common">Japanese beetle</name>
    <dbReference type="NCBI Taxonomy" id="7064"/>
    <lineage>
        <taxon>Eukaryota</taxon>
        <taxon>Metazoa</taxon>
        <taxon>Ecdysozoa</taxon>
        <taxon>Arthropoda</taxon>
        <taxon>Hexapoda</taxon>
        <taxon>Insecta</taxon>
        <taxon>Pterygota</taxon>
        <taxon>Neoptera</taxon>
        <taxon>Endopterygota</taxon>
        <taxon>Coleoptera</taxon>
        <taxon>Polyphaga</taxon>
        <taxon>Scarabaeiformia</taxon>
        <taxon>Scarabaeidae</taxon>
        <taxon>Rutelinae</taxon>
        <taxon>Popillia</taxon>
    </lineage>
</organism>